<keyword evidence="6 10" id="KW-1133">Transmembrane helix</keyword>
<dbReference type="GO" id="GO:0007155">
    <property type="term" value="P:cell adhesion"/>
    <property type="evidence" value="ECO:0007669"/>
    <property type="project" value="UniProtKB-KW"/>
</dbReference>
<dbReference type="Gene3D" id="2.60.120.200">
    <property type="match status" value="1"/>
</dbReference>
<keyword evidence="4" id="KW-0106">Calcium</keyword>
<keyword evidence="2" id="KW-0732">Signal</keyword>
<evidence type="ECO:0000256" key="6">
    <source>
        <dbReference type="ARBA" id="ARBA00022989"/>
    </source>
</evidence>
<accession>A0A7R9H0L8</accession>
<feature type="transmembrane region" description="Helical" evidence="10">
    <location>
        <begin position="681"/>
        <end position="700"/>
    </location>
</feature>
<dbReference type="GO" id="GO:0050806">
    <property type="term" value="P:positive regulation of synaptic transmission"/>
    <property type="evidence" value="ECO:0007669"/>
    <property type="project" value="TreeGrafter"/>
</dbReference>
<comment type="subcellular location">
    <subcellularLocation>
        <location evidence="9">Endomembrane system</location>
        <topology evidence="9">Single-pass type I membrane protein</topology>
    </subcellularLocation>
</comment>
<protein>
    <recommendedName>
        <fullName evidence="11">Calsyntenin C-terminal domain-containing protein</fullName>
    </recommendedName>
</protein>
<keyword evidence="5" id="KW-0130">Cell adhesion</keyword>
<dbReference type="SUPFAM" id="SSF49899">
    <property type="entry name" value="Concanavalin A-like lectins/glucanases"/>
    <property type="match status" value="1"/>
</dbReference>
<dbReference type="GO" id="GO:0012505">
    <property type="term" value="C:endomembrane system"/>
    <property type="evidence" value="ECO:0007669"/>
    <property type="project" value="UniProtKB-SubCell"/>
</dbReference>
<dbReference type="PANTHER" id="PTHR14139">
    <property type="entry name" value="CALSYNTENIN"/>
    <property type="match status" value="1"/>
</dbReference>
<dbReference type="Pfam" id="PF19699">
    <property type="entry name" value="CLSTN_C"/>
    <property type="match status" value="2"/>
</dbReference>
<dbReference type="GO" id="GO:0051965">
    <property type="term" value="P:positive regulation of synapse assembly"/>
    <property type="evidence" value="ECO:0007669"/>
    <property type="project" value="TreeGrafter"/>
</dbReference>
<evidence type="ECO:0000256" key="5">
    <source>
        <dbReference type="ARBA" id="ARBA00022889"/>
    </source>
</evidence>
<evidence type="ECO:0000256" key="8">
    <source>
        <dbReference type="ARBA" id="ARBA00023180"/>
    </source>
</evidence>
<evidence type="ECO:0000256" key="1">
    <source>
        <dbReference type="ARBA" id="ARBA00022692"/>
    </source>
</evidence>
<evidence type="ECO:0000256" key="4">
    <source>
        <dbReference type="ARBA" id="ARBA00022837"/>
    </source>
</evidence>
<reference evidence="12" key="1">
    <citation type="submission" date="2020-11" db="EMBL/GenBank/DDBJ databases">
        <authorList>
            <person name="Tran Van P."/>
        </authorList>
    </citation>
    <scope>NUCLEOTIDE SEQUENCE</scope>
</reference>
<evidence type="ECO:0000256" key="2">
    <source>
        <dbReference type="ARBA" id="ARBA00022729"/>
    </source>
</evidence>
<dbReference type="GO" id="GO:0009986">
    <property type="term" value="C:cell surface"/>
    <property type="evidence" value="ECO:0007669"/>
    <property type="project" value="TreeGrafter"/>
</dbReference>
<dbReference type="InterPro" id="IPR013320">
    <property type="entry name" value="ConA-like_dom_sf"/>
</dbReference>
<sequence length="752" mass="83746">MKQSVPVMVTIKVNRICKLGWKGIPERIDYAAGTGREDLFPDAELELCDVPCNVHNLETKLSLATSHIGKGCDRDTYSVQSQRKLCGASMESVDLLPSPGIGSEWTRSLPTDEGRESDQIFEFDGVSSAVAIPSDVLDHNLASTFTIATWMKHKQNPDQDKHVKEHILCSADDHKMNRHHYALFVRNCRMILLLRRDFSEGDLNIFRPAEWRWKLPQVCDSEWHHYAVSVKFPEITLFVDGQLFKAEKKNPEIIDDWPLHPTKGINTTLTVGACWQGSDNKMKHHFHGYLAGLSVLLHKMEKPDVLSCLHKCKESLEVPAMELLEPGMELLTNSDLTELSIEGDNKTNLIVLVRKIGYSNSRQFPTPGRRNLHLSTTVTCERGRPVKVPSVESYVMVLQPQQPTIDINGTGNIAREYEDFRLGVRVFTDVHIIVGHSKNEKIWKHGVGEMPARGSPATCRGGMEGCPGNWLPSEPIERAVVFVTEYSGELVTDCLENMKCGVVQAVKRGVGAAYASVEERYKCRLNGEEQHWKAGDFAGEPLSVIEKQLDSCTVSVYPPLNPDHETLTLPENMLTQFGIMAKVNKDGVVVSGADMIYNYEQLTVIHPRLPANHNINANKATNVGDPTAISLSHHDGGHEASQSQSFPAPAHAHVERHHVELRPAHTISDVYLASNLDSTQAVIAGSSFLLFMIVLGVIRIRAAHYRTTQEEIADTEMAWDDSALTITVNPMEVSKMVIGSGLLQEQKGYLNI</sequence>
<keyword evidence="3" id="KW-0677">Repeat</keyword>
<keyword evidence="8" id="KW-0325">Glycoprotein</keyword>
<dbReference type="EMBL" id="OC319238">
    <property type="protein sequence ID" value="CAD7404686.1"/>
    <property type="molecule type" value="Genomic_DNA"/>
</dbReference>
<organism evidence="12">
    <name type="scientific">Timema cristinae</name>
    <name type="common">Walking stick</name>
    <dbReference type="NCBI Taxonomy" id="61476"/>
    <lineage>
        <taxon>Eukaryota</taxon>
        <taxon>Metazoa</taxon>
        <taxon>Ecdysozoa</taxon>
        <taxon>Arthropoda</taxon>
        <taxon>Hexapoda</taxon>
        <taxon>Insecta</taxon>
        <taxon>Pterygota</taxon>
        <taxon>Neoptera</taxon>
        <taxon>Polyneoptera</taxon>
        <taxon>Phasmatodea</taxon>
        <taxon>Timematodea</taxon>
        <taxon>Timematoidea</taxon>
        <taxon>Timematidae</taxon>
        <taxon>Timema</taxon>
    </lineage>
</organism>
<evidence type="ECO:0000313" key="12">
    <source>
        <dbReference type="EMBL" id="CAD7404686.1"/>
    </source>
</evidence>
<dbReference type="AlphaFoldDB" id="A0A7R9H0L8"/>
<feature type="domain" description="Calsyntenin C-terminal" evidence="11">
    <location>
        <begin position="332"/>
        <end position="434"/>
    </location>
</feature>
<evidence type="ECO:0000256" key="7">
    <source>
        <dbReference type="ARBA" id="ARBA00023136"/>
    </source>
</evidence>
<keyword evidence="7 10" id="KW-0472">Membrane</keyword>
<feature type="domain" description="Calsyntenin C-terminal" evidence="11">
    <location>
        <begin position="638"/>
        <end position="733"/>
    </location>
</feature>
<evidence type="ECO:0000256" key="3">
    <source>
        <dbReference type="ARBA" id="ARBA00022737"/>
    </source>
</evidence>
<gene>
    <name evidence="12" type="ORF">TCEB3V08_LOCUS7621</name>
</gene>
<evidence type="ECO:0000256" key="10">
    <source>
        <dbReference type="SAM" id="Phobius"/>
    </source>
</evidence>
<name>A0A7R9H0L8_TIMCR</name>
<dbReference type="GO" id="GO:0045211">
    <property type="term" value="C:postsynaptic membrane"/>
    <property type="evidence" value="ECO:0007669"/>
    <property type="project" value="TreeGrafter"/>
</dbReference>
<evidence type="ECO:0000259" key="11">
    <source>
        <dbReference type="Pfam" id="PF19699"/>
    </source>
</evidence>
<dbReference type="PANTHER" id="PTHR14139:SF2">
    <property type="entry name" value="CALSYNTENIN-1"/>
    <property type="match status" value="1"/>
</dbReference>
<proteinExistence type="predicted"/>
<keyword evidence="1 10" id="KW-0812">Transmembrane</keyword>
<dbReference type="InterPro" id="IPR045588">
    <property type="entry name" value="CLSTN_C"/>
</dbReference>
<evidence type="ECO:0000256" key="9">
    <source>
        <dbReference type="ARBA" id="ARBA00046288"/>
    </source>
</evidence>
<dbReference type="FunFam" id="2.60.120.200:FF:000249">
    <property type="entry name" value="Calsyntenin-1, isoform C"/>
    <property type="match status" value="1"/>
</dbReference>